<feature type="non-terminal residue" evidence="1">
    <location>
        <position position="67"/>
    </location>
</feature>
<dbReference type="EMBL" id="SOIP01000300">
    <property type="protein sequence ID" value="TET80780.1"/>
    <property type="molecule type" value="Genomic_DNA"/>
</dbReference>
<sequence>MELTPEQQEEFNVGNWVRELKKIQMASEDVQETVYQMMPVEAIIRMSKKYRKDKKEAEVVLGLIQES</sequence>
<accession>A0A523XNB6</accession>
<organism evidence="1 2">
    <name type="scientific">candidate division TA06 bacterium</name>
    <dbReference type="NCBI Taxonomy" id="2250710"/>
    <lineage>
        <taxon>Bacteria</taxon>
        <taxon>Bacteria division TA06</taxon>
    </lineage>
</organism>
<comment type="caution">
    <text evidence="1">The sequence shown here is derived from an EMBL/GenBank/DDBJ whole genome shotgun (WGS) entry which is preliminary data.</text>
</comment>
<evidence type="ECO:0000313" key="1">
    <source>
        <dbReference type="EMBL" id="TET80780.1"/>
    </source>
</evidence>
<gene>
    <name evidence="1" type="ORF">E3J38_04975</name>
</gene>
<evidence type="ECO:0000313" key="2">
    <source>
        <dbReference type="Proteomes" id="UP000315534"/>
    </source>
</evidence>
<dbReference type="AlphaFoldDB" id="A0A523XNB6"/>
<proteinExistence type="predicted"/>
<name>A0A523XNB6_UNCT6</name>
<dbReference type="Proteomes" id="UP000315534">
    <property type="component" value="Unassembled WGS sequence"/>
</dbReference>
<reference evidence="1 2" key="1">
    <citation type="submission" date="2019-03" db="EMBL/GenBank/DDBJ databases">
        <title>Metabolic potential of uncultured bacteria and archaea associated with petroleum seepage in deep-sea sediments.</title>
        <authorList>
            <person name="Dong X."/>
            <person name="Hubert C."/>
        </authorList>
    </citation>
    <scope>NUCLEOTIDE SEQUENCE [LARGE SCALE GENOMIC DNA]</scope>
    <source>
        <strain evidence="1">E29_bin36</strain>
    </source>
</reference>
<protein>
    <submittedName>
        <fullName evidence="1">Uncharacterized protein</fullName>
    </submittedName>
</protein>